<feature type="region of interest" description="Disordered" evidence="7">
    <location>
        <begin position="232"/>
        <end position="257"/>
    </location>
</feature>
<dbReference type="GO" id="GO:0003677">
    <property type="term" value="F:DNA binding"/>
    <property type="evidence" value="ECO:0007669"/>
    <property type="project" value="InterPro"/>
</dbReference>
<sequence length="470" mass="51633">MNMRPALPMQTSGGNCFNELKVSGPYSSQLPVLPNPLEDFPKSPDPFAVSSSREMIPNPLQIQANPMVSHFGSSHNSSTYASGFPTDLHFPSFSPRERQSQNSPLGGGVAFPPSQNTSPDVQSAGFINYQKEDDDNSWSTGHLQDLLDFPEGIPVSNGQVGTSTEVMSNDNHVKRIGWRELTEDLYADSIEPNWNDFLADSNVADQQPKVTQPSSDVRVHQPLIQQQLSLPPREVSAAANQTSAAANQTSAAHSNRPRMRWTPELHEAFVDAVNQLGGSERATPKGVLRHMNVEGLTIYHVKSHLQKYRTARVRPESSEGNSERRASSVDPVSSVDLKTSVTITEALRMQMEVQKQLHEQLEIQRKLQLQIEEQGKYLLQMLENQNKVEKEKLNPDGSSAHNDKSEGSQPEPSREGAVISISSQGPGESSHGSKGKQKAPEADTTGDHHLEDGGSNPPPMKRARTDDSFL</sequence>
<dbReference type="InterPro" id="IPR017930">
    <property type="entry name" value="Myb_dom"/>
</dbReference>
<proteinExistence type="evidence at transcript level"/>
<comment type="subcellular location">
    <subcellularLocation>
        <location evidence="1">Nucleus</location>
    </subcellularLocation>
</comment>
<protein>
    <submittedName>
        <fullName evidence="9">CDPK substrate protein 1</fullName>
    </submittedName>
</protein>
<dbReference type="InterPro" id="IPR009057">
    <property type="entry name" value="Homeodomain-like_sf"/>
</dbReference>
<evidence type="ECO:0000256" key="2">
    <source>
        <dbReference type="ARBA" id="ARBA00006783"/>
    </source>
</evidence>
<evidence type="ECO:0000256" key="7">
    <source>
        <dbReference type="SAM" id="MobiDB-lite"/>
    </source>
</evidence>
<dbReference type="SUPFAM" id="SSF46689">
    <property type="entry name" value="Homeodomain-like"/>
    <property type="match status" value="1"/>
</dbReference>
<dbReference type="PANTHER" id="PTHR31499:SF80">
    <property type="entry name" value="HTH MYB-TYPE DOMAIN-CONTAINING PROTEIN"/>
    <property type="match status" value="1"/>
</dbReference>
<keyword evidence="5" id="KW-0804">Transcription</keyword>
<feature type="compositionally biased region" description="Basic and acidic residues" evidence="7">
    <location>
        <begin position="313"/>
        <end position="327"/>
    </location>
</feature>
<dbReference type="PANTHER" id="PTHR31499">
    <property type="entry name" value="MYB FAMILY TRANSCRIPTION FACTOR PHL11"/>
    <property type="match status" value="1"/>
</dbReference>
<keyword evidence="3" id="KW-0805">Transcription regulation</keyword>
<gene>
    <name evidence="9" type="primary">csp1</name>
</gene>
<comment type="similarity">
    <text evidence="2">Belongs to the MYB-CC family.</text>
</comment>
<feature type="domain" description="HTH myb-type" evidence="8">
    <location>
        <begin position="253"/>
        <end position="313"/>
    </location>
</feature>
<organism evidence="9">
    <name type="scientific">Mesembryanthemum crystallinum</name>
    <name type="common">Common ice plant</name>
    <name type="synonym">Cryophytum crystallinum</name>
    <dbReference type="NCBI Taxonomy" id="3544"/>
    <lineage>
        <taxon>Eukaryota</taxon>
        <taxon>Viridiplantae</taxon>
        <taxon>Streptophyta</taxon>
        <taxon>Embryophyta</taxon>
        <taxon>Tracheophyta</taxon>
        <taxon>Spermatophyta</taxon>
        <taxon>Magnoliopsida</taxon>
        <taxon>eudicotyledons</taxon>
        <taxon>Gunneridae</taxon>
        <taxon>Pentapetalae</taxon>
        <taxon>Caryophyllales</taxon>
        <taxon>Aizoaceae</taxon>
        <taxon>Mesembryanthemum</taxon>
        <taxon>Mesembryanthemum subgen. Cryophytum</taxon>
    </lineage>
</organism>
<evidence type="ECO:0000256" key="6">
    <source>
        <dbReference type="ARBA" id="ARBA00023242"/>
    </source>
</evidence>
<feature type="region of interest" description="Disordered" evidence="7">
    <location>
        <begin position="88"/>
        <end position="122"/>
    </location>
</feature>
<dbReference type="InterPro" id="IPR046955">
    <property type="entry name" value="PHR1-like"/>
</dbReference>
<dbReference type="GO" id="GO:0003700">
    <property type="term" value="F:DNA-binding transcription factor activity"/>
    <property type="evidence" value="ECO:0007669"/>
    <property type="project" value="InterPro"/>
</dbReference>
<dbReference type="Pfam" id="PF00249">
    <property type="entry name" value="Myb_DNA-binding"/>
    <property type="match status" value="1"/>
</dbReference>
<dbReference type="InterPro" id="IPR025756">
    <property type="entry name" value="Myb_CC_LHEQLE"/>
</dbReference>
<feature type="compositionally biased region" description="Polar residues" evidence="7">
    <location>
        <begin position="420"/>
        <end position="432"/>
    </location>
</feature>
<dbReference type="FunFam" id="1.10.10.60:FF:000002">
    <property type="entry name" value="Myb family transcription factor"/>
    <property type="match status" value="1"/>
</dbReference>
<accession>Q9M620</accession>
<dbReference type="NCBIfam" id="TIGR01557">
    <property type="entry name" value="myb_SHAQKYF"/>
    <property type="match status" value="1"/>
</dbReference>
<evidence type="ECO:0000256" key="3">
    <source>
        <dbReference type="ARBA" id="ARBA00023015"/>
    </source>
</evidence>
<dbReference type="Gene3D" id="1.10.10.60">
    <property type="entry name" value="Homeodomain-like"/>
    <property type="match status" value="1"/>
</dbReference>
<feature type="region of interest" description="Disordered" evidence="7">
    <location>
        <begin position="391"/>
        <end position="470"/>
    </location>
</feature>
<dbReference type="InterPro" id="IPR001005">
    <property type="entry name" value="SANT/Myb"/>
</dbReference>
<dbReference type="AlphaFoldDB" id="Q9M620"/>
<reference evidence="9" key="1">
    <citation type="journal article" date="2000" name="Plant J.">
        <title>A stress-induced calcium-dependent protein kinase from Mesembryanthemum crystallinum phosphorylates a two-component pseudo-response regulator.</title>
        <authorList>
            <person name="Patharkar O.R."/>
            <person name="Cushman J.C."/>
        </authorList>
    </citation>
    <scope>NUCLEOTIDE SEQUENCE</scope>
    <source>
        <tissue evidence="9">Salt stressed leaves</tissue>
    </source>
</reference>
<dbReference type="InterPro" id="IPR006447">
    <property type="entry name" value="Myb_dom_plants"/>
</dbReference>
<dbReference type="Pfam" id="PF14379">
    <property type="entry name" value="Myb_CC_LHEQLE"/>
    <property type="match status" value="1"/>
</dbReference>
<evidence type="ECO:0000256" key="5">
    <source>
        <dbReference type="ARBA" id="ARBA00023163"/>
    </source>
</evidence>
<evidence type="ECO:0000259" key="8">
    <source>
        <dbReference type="PROSITE" id="PS51294"/>
    </source>
</evidence>
<dbReference type="EMBL" id="AF219972">
    <property type="protein sequence ID" value="AAF32350.1"/>
    <property type="molecule type" value="mRNA"/>
</dbReference>
<keyword evidence="4" id="KW-0175">Coiled coil</keyword>
<name>Q9M620_MESCR</name>
<dbReference type="PROSITE" id="PS51294">
    <property type="entry name" value="HTH_MYB"/>
    <property type="match status" value="1"/>
</dbReference>
<keyword evidence="6" id="KW-0539">Nucleus</keyword>
<evidence type="ECO:0000256" key="1">
    <source>
        <dbReference type="ARBA" id="ARBA00004123"/>
    </source>
</evidence>
<dbReference type="GO" id="GO:0005634">
    <property type="term" value="C:nucleus"/>
    <property type="evidence" value="ECO:0007669"/>
    <property type="project" value="UniProtKB-SubCell"/>
</dbReference>
<feature type="region of interest" description="Disordered" evidence="7">
    <location>
        <begin position="309"/>
        <end position="333"/>
    </location>
</feature>
<feature type="compositionally biased region" description="Low complexity" evidence="7">
    <location>
        <begin position="232"/>
        <end position="252"/>
    </location>
</feature>
<evidence type="ECO:0000256" key="4">
    <source>
        <dbReference type="ARBA" id="ARBA00023054"/>
    </source>
</evidence>
<feature type="compositionally biased region" description="Basic and acidic residues" evidence="7">
    <location>
        <begin position="438"/>
        <end position="452"/>
    </location>
</feature>
<evidence type="ECO:0000313" key="9">
    <source>
        <dbReference type="EMBL" id="AAF32350.1"/>
    </source>
</evidence>